<organism evidence="1 2">
    <name type="scientific">Rhabditophanes sp. KR3021</name>
    <dbReference type="NCBI Taxonomy" id="114890"/>
    <lineage>
        <taxon>Eukaryota</taxon>
        <taxon>Metazoa</taxon>
        <taxon>Ecdysozoa</taxon>
        <taxon>Nematoda</taxon>
        <taxon>Chromadorea</taxon>
        <taxon>Rhabditida</taxon>
        <taxon>Tylenchina</taxon>
        <taxon>Panagrolaimomorpha</taxon>
        <taxon>Strongyloidoidea</taxon>
        <taxon>Alloionematidae</taxon>
        <taxon>Rhabditophanes</taxon>
    </lineage>
</organism>
<reference evidence="2" key="1">
    <citation type="submission" date="2016-11" db="UniProtKB">
        <authorList>
            <consortium name="WormBaseParasite"/>
        </authorList>
    </citation>
    <scope>IDENTIFICATION</scope>
    <source>
        <strain evidence="2">KR3021</strain>
    </source>
</reference>
<accession>A0AC35U4F2</accession>
<proteinExistence type="predicted"/>
<sequence>MAKYKKGASAKFSETVADEDEDYLDKISDLDIEKMPITCSIFSLDGLPLSALNKTILPKTMEFSEETFDIFGFKKERGIDETEDECLFRIQSNVSENESTRRERWITHLEFTNETDDEVLKWGQVDIDTIKNTNFEELIKKDGIPHSLRPFLWMIISGGLKKRKSAIYKYKQVLNQCSKAGSISIDSQIEKDVLRTLPNHLCFLREDSVGVNSLRNLLKAIAFLYPDLGYCQGIGMVVANILLICPEEYTFWIMNSILDDILPSNYYAHSLIGLQTDQRVIQHLVNIHMPELSEALKKHDVDLSMVTANWLLTLFSSLFRPDFLFRIWDLFLTYGSPVLFRVIISMLKINEEEILMLINKDQTVLSIDIFNYLSKIPKRIHNIDHLLEICNSFDYAITPLVVKELREKISITFIGKDGFINQNTLQYINKKSVVSKTMVLKSKTFLQQMFTGTINDEGDSLKSLAEADFEKIAGKQLYLADILTLVKNVNYGGDIYIVTNLGITDKAPSLDNLSQKIKEIALAKKRTGGSFVRIANDQDILDWFSFLKAQYLESYEIIYQESTNTDYINQKKTSTSFLLKANHRYTVWGTLRTKLTKFFPTSIDLFNSQGVSTNLPIDKRIGEEFSISINDLITADDQYSVAFNTDQIESYSFQIRVLEFNATFGYSLSFGDKFEKSPIHGTPAIIYANILEYNPAQITEAPQKITIYDSTYKQVYTNLLTPSCEKNVYSTQDTWQCSNADQVYYIKIDTQEESRTFTITCLQSDNGNPGSGSCLHGGTQLPDNSCMCQVGWFGTNCAQINCMNNATLVGGVCNCKVQYTGQFCEHALETCSNDELLYNTEVTSFIFVIDLQNLDLNDFKTFGNPPNDFPQMSEYILITYDGSNGETSDAEVLKTSNPDIFSKALQNMVPAPINHVGKSNYYEYLEKGLNLQSGSRSVLLWMPNLFDCSTDQTPMASSVINLIQKKNADVRFISKSQYCPSFPNVILAGNGMVTNKYADFSELSSYLENVILLQQGTYLVVTDSNYMTGTSNCSQSQTITFPINGDADYYITLLGYTDASLAFSSQDATQSLIPVLIRYAHVLKAGKE</sequence>
<evidence type="ECO:0000313" key="2">
    <source>
        <dbReference type="WBParaSite" id="RSKR_0000793500.1"/>
    </source>
</evidence>
<dbReference type="WBParaSite" id="RSKR_0000793500.1">
    <property type="protein sequence ID" value="RSKR_0000793500.1"/>
    <property type="gene ID" value="RSKR_0000793500"/>
</dbReference>
<dbReference type="Proteomes" id="UP000095286">
    <property type="component" value="Unplaced"/>
</dbReference>
<name>A0AC35U4F2_9BILA</name>
<evidence type="ECO:0000313" key="1">
    <source>
        <dbReference type="Proteomes" id="UP000095286"/>
    </source>
</evidence>
<protein>
    <submittedName>
        <fullName evidence="2">RUN and TBC1 domain-containing protein 3</fullName>
    </submittedName>
</protein>